<dbReference type="EMBL" id="BEZZ01000187">
    <property type="protein sequence ID" value="GCC27995.1"/>
    <property type="molecule type" value="Genomic_DNA"/>
</dbReference>
<dbReference type="OMA" id="FIMLNCE"/>
<keyword evidence="5" id="KW-1185">Reference proteome</keyword>
<evidence type="ECO:0000259" key="3">
    <source>
        <dbReference type="PROSITE" id="PS51791"/>
    </source>
</evidence>
<evidence type="ECO:0000256" key="1">
    <source>
        <dbReference type="ARBA" id="ARBA00009163"/>
    </source>
</evidence>
<evidence type="ECO:0000313" key="4">
    <source>
        <dbReference type="EMBL" id="GCC27995.1"/>
    </source>
</evidence>
<comment type="caution">
    <text evidence="4">The sequence shown here is derived from an EMBL/GenBank/DDBJ whole genome shotgun (WGS) entry which is preliminary data.</text>
</comment>
<dbReference type="PANTHER" id="PTHR31108:SF6">
    <property type="entry name" value="TUMOR PROTEIN P63-REGULATED GENE 1 PROTEIN"/>
    <property type="match status" value="1"/>
</dbReference>
<organism evidence="4 5">
    <name type="scientific">Chiloscyllium punctatum</name>
    <name type="common">Brownbanded bambooshark</name>
    <name type="synonym">Hemiscyllium punctatum</name>
    <dbReference type="NCBI Taxonomy" id="137246"/>
    <lineage>
        <taxon>Eukaryota</taxon>
        <taxon>Metazoa</taxon>
        <taxon>Chordata</taxon>
        <taxon>Craniata</taxon>
        <taxon>Vertebrata</taxon>
        <taxon>Chondrichthyes</taxon>
        <taxon>Elasmobranchii</taxon>
        <taxon>Galeomorphii</taxon>
        <taxon>Galeoidea</taxon>
        <taxon>Orectolobiformes</taxon>
        <taxon>Hemiscylliidae</taxon>
        <taxon>Chiloscyllium</taxon>
    </lineage>
</organism>
<accession>A0A401SC78</accession>
<feature type="region of interest" description="Disordered" evidence="2">
    <location>
        <begin position="1"/>
        <end position="67"/>
    </location>
</feature>
<dbReference type="InterPro" id="IPR040242">
    <property type="entry name" value="TPRG1-like"/>
</dbReference>
<comment type="similarity">
    <text evidence="1">Belongs to the TPRG1 family.</text>
</comment>
<sequence length="284" mass="32323">MAAFQDPGHFQAVDLSSETGTGAQQTAGLEQTVLTDDREGAARETEDRLGHQAEKDQASPDPSSPTPLDYKLRKFFVLRPGTFDQALTDIKAQINQQEDGTLQSTWLLTEIDHWNNEKERIVLICEKTLLICKYDFMVLTYQYCRRVPLNYIDRIYYGEFSFPERSISRREGKGVRIHWDKLREASFLSRWNPWSTEIPYTTFAEHPAINATERFTSLCQLENFKIQLSQAVQKAYQVDPVPGRANGALILNHSIAIDSYMGVMSVISNQNRLGYSLARGSVGF</sequence>
<proteinExistence type="inferred from homology"/>
<reference evidence="4 5" key="1">
    <citation type="journal article" date="2018" name="Nat. Ecol. Evol.">
        <title>Shark genomes provide insights into elasmobranch evolution and the origin of vertebrates.</title>
        <authorList>
            <person name="Hara Y"/>
            <person name="Yamaguchi K"/>
            <person name="Onimaru K"/>
            <person name="Kadota M"/>
            <person name="Koyanagi M"/>
            <person name="Keeley SD"/>
            <person name="Tatsumi K"/>
            <person name="Tanaka K"/>
            <person name="Motone F"/>
            <person name="Kageyama Y"/>
            <person name="Nozu R"/>
            <person name="Adachi N"/>
            <person name="Nishimura O"/>
            <person name="Nakagawa R"/>
            <person name="Tanegashima C"/>
            <person name="Kiyatake I"/>
            <person name="Matsumoto R"/>
            <person name="Murakumo K"/>
            <person name="Nishida K"/>
            <person name="Terakita A"/>
            <person name="Kuratani S"/>
            <person name="Sato K"/>
            <person name="Hyodo S Kuraku.S."/>
        </authorList>
    </citation>
    <scope>NUCLEOTIDE SEQUENCE [LARGE SCALE GENOMIC DNA]</scope>
</reference>
<dbReference type="OrthoDB" id="10012704at2759"/>
<evidence type="ECO:0000313" key="5">
    <source>
        <dbReference type="Proteomes" id="UP000287033"/>
    </source>
</evidence>
<feature type="compositionally biased region" description="Polar residues" evidence="2">
    <location>
        <begin position="14"/>
        <end position="34"/>
    </location>
</feature>
<dbReference type="GO" id="GO:0005737">
    <property type="term" value="C:cytoplasm"/>
    <property type="evidence" value="ECO:0007669"/>
    <property type="project" value="TreeGrafter"/>
</dbReference>
<feature type="domain" description="HSac2" evidence="3">
    <location>
        <begin position="77"/>
        <end position="250"/>
    </location>
</feature>
<feature type="compositionally biased region" description="Basic and acidic residues" evidence="2">
    <location>
        <begin position="35"/>
        <end position="58"/>
    </location>
</feature>
<dbReference type="STRING" id="137246.A0A401SC78"/>
<dbReference type="InterPro" id="IPR022158">
    <property type="entry name" value="Inositol_phosphatase"/>
</dbReference>
<dbReference type="Pfam" id="PF12456">
    <property type="entry name" value="hSac2"/>
    <property type="match status" value="1"/>
</dbReference>
<dbReference type="InterPro" id="IPR034753">
    <property type="entry name" value="hSac2"/>
</dbReference>
<dbReference type="Proteomes" id="UP000287033">
    <property type="component" value="Unassembled WGS sequence"/>
</dbReference>
<dbReference type="AlphaFoldDB" id="A0A401SC78"/>
<evidence type="ECO:0000256" key="2">
    <source>
        <dbReference type="SAM" id="MobiDB-lite"/>
    </source>
</evidence>
<gene>
    <name evidence="4" type="ORF">chiPu_0006422</name>
</gene>
<name>A0A401SC78_CHIPU</name>
<dbReference type="PROSITE" id="PS51791">
    <property type="entry name" value="HSAC2"/>
    <property type="match status" value="1"/>
</dbReference>
<dbReference type="PANTHER" id="PTHR31108">
    <property type="entry name" value="TUMOR PROTEIN P63-REGULATED GENE 1-LIKE PROTEIN"/>
    <property type="match status" value="1"/>
</dbReference>
<protein>
    <recommendedName>
        <fullName evidence="3">HSac2 domain-containing protein</fullName>
    </recommendedName>
</protein>